<dbReference type="Gene3D" id="1.10.287.1060">
    <property type="entry name" value="ESAT-6-like"/>
    <property type="match status" value="1"/>
</dbReference>
<proteinExistence type="predicted"/>
<dbReference type="SUPFAM" id="SSF140453">
    <property type="entry name" value="EsxAB dimer-like"/>
    <property type="match status" value="1"/>
</dbReference>
<evidence type="ECO:0000313" key="1">
    <source>
        <dbReference type="EMBL" id="OJF10892.1"/>
    </source>
</evidence>
<dbReference type="InterPro" id="IPR036689">
    <property type="entry name" value="ESAT-6-like_sf"/>
</dbReference>
<comment type="caution">
    <text evidence="1">The sequence shown here is derived from an EMBL/GenBank/DDBJ whole genome shotgun (WGS) entry which is preliminary data.</text>
</comment>
<organism evidence="1 2">
    <name type="scientific">Couchioplanes caeruleus subsp. caeruleus</name>
    <dbReference type="NCBI Taxonomy" id="56427"/>
    <lineage>
        <taxon>Bacteria</taxon>
        <taxon>Bacillati</taxon>
        <taxon>Actinomycetota</taxon>
        <taxon>Actinomycetes</taxon>
        <taxon>Micromonosporales</taxon>
        <taxon>Micromonosporaceae</taxon>
        <taxon>Couchioplanes</taxon>
    </lineage>
</organism>
<evidence type="ECO:0000313" key="2">
    <source>
        <dbReference type="Proteomes" id="UP000182486"/>
    </source>
</evidence>
<dbReference type="EMBL" id="MEIA01000447">
    <property type="protein sequence ID" value="OJF10892.1"/>
    <property type="molecule type" value="Genomic_DNA"/>
</dbReference>
<evidence type="ECO:0008006" key="3">
    <source>
        <dbReference type="Google" id="ProtNLM"/>
    </source>
</evidence>
<reference evidence="1 2" key="1">
    <citation type="submission" date="2016-09" db="EMBL/GenBank/DDBJ databases">
        <title>Couchioplanes caeruleus draft genome sequence.</title>
        <authorList>
            <person name="Sheehan J."/>
            <person name="Caffrey P."/>
        </authorList>
    </citation>
    <scope>NUCLEOTIDE SEQUENCE [LARGE SCALE GENOMIC DNA]</scope>
    <source>
        <strain evidence="1 2">DSM 43634</strain>
    </source>
</reference>
<accession>A0A1K0GIY2</accession>
<sequence length="100" mass="11077">MSYRTNYAAAEQAGTELVDACQKIHLGVEELLEYCMSHLQEWTGEAQSAYGPVQAKWTGAQGKMGQHLVVAEQILAKIHADIRDGDVLNANRWNDTKVGF</sequence>
<protein>
    <recommendedName>
        <fullName evidence="3">WXG100 family type VII secretion target</fullName>
    </recommendedName>
</protein>
<name>A0A1K0GIY2_9ACTN</name>
<gene>
    <name evidence="1" type="ORF">BG844_29570</name>
</gene>
<dbReference type="RefSeq" id="WP_071808605.1">
    <property type="nucleotide sequence ID" value="NZ_MEIA01000447.1"/>
</dbReference>
<dbReference type="AlphaFoldDB" id="A0A1K0GIY2"/>
<keyword evidence="2" id="KW-1185">Reference proteome</keyword>
<dbReference type="Proteomes" id="UP000182486">
    <property type="component" value="Unassembled WGS sequence"/>
</dbReference>